<dbReference type="SUPFAM" id="SSF46785">
    <property type="entry name" value="Winged helix' DNA-binding domain"/>
    <property type="match status" value="1"/>
</dbReference>
<dbReference type="InterPro" id="IPR002577">
    <property type="entry name" value="HTH_HxlR"/>
</dbReference>
<evidence type="ECO:0000313" key="5">
    <source>
        <dbReference type="EMBL" id="CAI8035120.1"/>
    </source>
</evidence>
<protein>
    <submittedName>
        <fullName evidence="5">HTH-type transcriptional regulator YodB</fullName>
    </submittedName>
</protein>
<comment type="caution">
    <text evidence="5">The sequence shown here is derived from an EMBL/GenBank/DDBJ whole genome shotgun (WGS) entry which is preliminary data.</text>
</comment>
<keyword evidence="2" id="KW-0238">DNA-binding</keyword>
<dbReference type="InterPro" id="IPR036390">
    <property type="entry name" value="WH_DNA-bd_sf"/>
</dbReference>
<dbReference type="EMBL" id="CASHTH010002772">
    <property type="protein sequence ID" value="CAI8035120.1"/>
    <property type="molecule type" value="Genomic_DNA"/>
</dbReference>
<evidence type="ECO:0000256" key="2">
    <source>
        <dbReference type="ARBA" id="ARBA00023125"/>
    </source>
</evidence>
<reference evidence="5" key="1">
    <citation type="submission" date="2023-03" db="EMBL/GenBank/DDBJ databases">
        <authorList>
            <person name="Steffen K."/>
            <person name="Cardenas P."/>
        </authorList>
    </citation>
    <scope>NUCLEOTIDE SEQUENCE</scope>
</reference>
<keyword evidence="3" id="KW-0804">Transcription</keyword>
<evidence type="ECO:0000256" key="3">
    <source>
        <dbReference type="ARBA" id="ARBA00023163"/>
    </source>
</evidence>
<evidence type="ECO:0000259" key="4">
    <source>
        <dbReference type="PROSITE" id="PS51118"/>
    </source>
</evidence>
<dbReference type="PANTHER" id="PTHR33204:SF37">
    <property type="entry name" value="HTH-TYPE TRANSCRIPTIONAL REGULATOR YODB"/>
    <property type="match status" value="1"/>
</dbReference>
<dbReference type="PROSITE" id="PS51118">
    <property type="entry name" value="HTH_HXLR"/>
    <property type="match status" value="1"/>
</dbReference>
<evidence type="ECO:0000256" key="1">
    <source>
        <dbReference type="ARBA" id="ARBA00023015"/>
    </source>
</evidence>
<dbReference type="PANTHER" id="PTHR33204">
    <property type="entry name" value="TRANSCRIPTIONAL REGULATOR, MARR FAMILY"/>
    <property type="match status" value="1"/>
</dbReference>
<proteinExistence type="predicted"/>
<dbReference type="Gene3D" id="1.10.10.10">
    <property type="entry name" value="Winged helix-like DNA-binding domain superfamily/Winged helix DNA-binding domain"/>
    <property type="match status" value="1"/>
</dbReference>
<organism evidence="5 6">
    <name type="scientific">Geodia barretti</name>
    <name type="common">Barrett's horny sponge</name>
    <dbReference type="NCBI Taxonomy" id="519541"/>
    <lineage>
        <taxon>Eukaryota</taxon>
        <taxon>Metazoa</taxon>
        <taxon>Porifera</taxon>
        <taxon>Demospongiae</taxon>
        <taxon>Heteroscleromorpha</taxon>
        <taxon>Tetractinellida</taxon>
        <taxon>Astrophorina</taxon>
        <taxon>Geodiidae</taxon>
        <taxon>Geodia</taxon>
    </lineage>
</organism>
<dbReference type="InterPro" id="IPR036388">
    <property type="entry name" value="WH-like_DNA-bd_sf"/>
</dbReference>
<dbReference type="AlphaFoldDB" id="A0AA35SRW1"/>
<evidence type="ECO:0000313" key="6">
    <source>
        <dbReference type="Proteomes" id="UP001174909"/>
    </source>
</evidence>
<keyword evidence="6" id="KW-1185">Reference proteome</keyword>
<sequence length="119" mass="13944">MKHLEPCPRYERAIEVLGKKWNCLIIRSMLSAPRRFSDISNYVEGLSDRLLSQRLQELEQSGIVERRVYDSKPVMVEYSLTEKGLGFRQVVEAIQRWADQWEANPMEEALARKYQPEGT</sequence>
<keyword evidence="1" id="KW-0805">Transcription regulation</keyword>
<accession>A0AA35SRW1</accession>
<name>A0AA35SRW1_GEOBA</name>
<dbReference type="Proteomes" id="UP001174909">
    <property type="component" value="Unassembled WGS sequence"/>
</dbReference>
<feature type="domain" description="HTH hxlR-type" evidence="4">
    <location>
        <begin position="7"/>
        <end position="106"/>
    </location>
</feature>
<dbReference type="Pfam" id="PF01638">
    <property type="entry name" value="HxlR"/>
    <property type="match status" value="1"/>
</dbReference>
<dbReference type="GO" id="GO:0003677">
    <property type="term" value="F:DNA binding"/>
    <property type="evidence" value="ECO:0007669"/>
    <property type="project" value="UniProtKB-KW"/>
</dbReference>
<gene>
    <name evidence="5" type="ORF">GBAR_LOCUS19729</name>
</gene>